<feature type="transmembrane region" description="Helical" evidence="1">
    <location>
        <begin position="106"/>
        <end position="126"/>
    </location>
</feature>
<sequence length="604" mass="68630">MKSNHSARIKDVNNHQNAETSLNFFKIFLLLAIVIGITDFLYFTRFGLYEDDYSRIPFAMEAGWIGSGSGLGRFILNNILIEQGQGRPFHDILIVLFSWIGNKLGGFHSIYLIGYFIITINAFLFYTLLKRLTLPNIFIFTSVLAFALFPADTTQPFLTHSLGIQPSITFLLIALNCYVSGKKKLSYLVILGSLLSYEPMFPVFLAAPLLKNKWDLRLYRKLIKHTLLMAFIVVFVIFIRQLSGETRASDVDIVIAFQTVVSHMIIGPIVSLKMFVYRLFTTLKGLNLKSLLIIVPSWIGLFWIFSTIKANLSEQSKEFIPIIRIGTLRLKITEDYRLLLKFLLIGILMTVLAYPFALSSSASIINGRSSKVHAAAVVGASMVCACVCSAIWFIANQYGKKYVGTALLATFLALLMGFGLLVQQDYVLSWQYQRAFWTDIDTLCADMTENTVILVDNHNNLRGVKQIQSFFERPSLVMSHLYQFPKDWKPQPKLYYLRENWQDNIVSDKNLWQLNSITTTAPGLGYGALKSVDRSRYYTNTESENIILLQAKTDKLDRVFSVVIDDQVFPLKQKPNSTSPSLTKGVIYQYMIQDSQKVAVNYIK</sequence>
<feature type="transmembrane region" description="Helical" evidence="1">
    <location>
        <begin position="21"/>
        <end position="43"/>
    </location>
</feature>
<feature type="transmembrane region" description="Helical" evidence="1">
    <location>
        <begin position="338"/>
        <end position="357"/>
    </location>
</feature>
<dbReference type="RefSeq" id="WP_009545006.1">
    <property type="nucleotide sequence ID" value="NC_010546.1"/>
</dbReference>
<feature type="transmembrane region" description="Helical" evidence="1">
    <location>
        <begin position="157"/>
        <end position="178"/>
    </location>
</feature>
<dbReference type="HOGENOM" id="CLU_485558_0_0_3"/>
<keyword evidence="3" id="KW-1185">Reference proteome</keyword>
<feature type="transmembrane region" description="Helical" evidence="1">
    <location>
        <begin position="251"/>
        <end position="270"/>
    </location>
</feature>
<feature type="transmembrane region" description="Helical" evidence="1">
    <location>
        <begin position="222"/>
        <end position="239"/>
    </location>
</feature>
<keyword evidence="1" id="KW-0812">Transmembrane</keyword>
<evidence type="ECO:0000313" key="3">
    <source>
        <dbReference type="Proteomes" id="UP000001203"/>
    </source>
</evidence>
<feature type="transmembrane region" description="Helical" evidence="1">
    <location>
        <begin position="290"/>
        <end position="308"/>
    </location>
</feature>
<dbReference type="EMBL" id="CP000806">
    <property type="protein sequence ID" value="ACB51644.1"/>
    <property type="molecule type" value="Genomic_DNA"/>
</dbReference>
<dbReference type="AlphaFoldDB" id="B1WQD3"/>
<name>B1WQD3_CROS5</name>
<feature type="transmembrane region" description="Helical" evidence="1">
    <location>
        <begin position="402"/>
        <end position="422"/>
    </location>
</feature>
<gene>
    <name evidence="2" type="ordered locus">cce_2294</name>
</gene>
<keyword evidence="1" id="KW-1133">Transmembrane helix</keyword>
<dbReference type="KEGG" id="cyt:cce_2294"/>
<evidence type="ECO:0008006" key="4">
    <source>
        <dbReference type="Google" id="ProtNLM"/>
    </source>
</evidence>
<feature type="transmembrane region" description="Helical" evidence="1">
    <location>
        <begin position="133"/>
        <end position="151"/>
    </location>
</feature>
<protein>
    <recommendedName>
        <fullName evidence="4">Glycosyltransferase RgtA/B/C/D-like domain-containing protein</fullName>
    </recommendedName>
</protein>
<keyword evidence="1" id="KW-0472">Membrane</keyword>
<reference evidence="2 3" key="1">
    <citation type="journal article" date="2008" name="Proc. Natl. Acad. Sci. U.S.A.">
        <title>The genome of Cyanothece 51142, a unicellular diazotrophic cyanobacterium important in the marine nitrogen cycle.</title>
        <authorList>
            <person name="Welsh E.A."/>
            <person name="Liberton M."/>
            <person name="Stoeckel J."/>
            <person name="Loh T."/>
            <person name="Elvitigala T."/>
            <person name="Wang C."/>
            <person name="Wollam A."/>
            <person name="Fulton R.S."/>
            <person name="Clifton S.W."/>
            <person name="Jacobs J.M."/>
            <person name="Aurora R."/>
            <person name="Ghosh B.K."/>
            <person name="Sherman L.A."/>
            <person name="Smith R.D."/>
            <person name="Wilson R.K."/>
            <person name="Pakrasi H.B."/>
        </authorList>
    </citation>
    <scope>NUCLEOTIDE SEQUENCE [LARGE SCALE GENOMIC DNA]</scope>
    <source>
        <strain evidence="3">ATCC 51142 / BH68</strain>
    </source>
</reference>
<evidence type="ECO:0000313" key="2">
    <source>
        <dbReference type="EMBL" id="ACB51644.1"/>
    </source>
</evidence>
<proteinExistence type="predicted"/>
<accession>B1WQD3</accession>
<dbReference type="Proteomes" id="UP000001203">
    <property type="component" value="Chromosome circular"/>
</dbReference>
<dbReference type="eggNOG" id="ENOG502ZCKG">
    <property type="taxonomic scope" value="Bacteria"/>
</dbReference>
<organism evidence="2 3">
    <name type="scientific">Crocosphaera subtropica (strain ATCC 51142 / BH68)</name>
    <name type="common">Cyanothece sp. (strain ATCC 51142)</name>
    <dbReference type="NCBI Taxonomy" id="43989"/>
    <lineage>
        <taxon>Bacteria</taxon>
        <taxon>Bacillati</taxon>
        <taxon>Cyanobacteriota</taxon>
        <taxon>Cyanophyceae</taxon>
        <taxon>Oscillatoriophycideae</taxon>
        <taxon>Chroococcales</taxon>
        <taxon>Aphanothecaceae</taxon>
        <taxon>Crocosphaera</taxon>
        <taxon>Crocosphaera subtropica</taxon>
    </lineage>
</organism>
<feature type="transmembrane region" description="Helical" evidence="1">
    <location>
        <begin position="185"/>
        <end position="210"/>
    </location>
</feature>
<dbReference type="OrthoDB" id="568576at2"/>
<evidence type="ECO:0000256" key="1">
    <source>
        <dbReference type="SAM" id="Phobius"/>
    </source>
</evidence>
<feature type="transmembrane region" description="Helical" evidence="1">
    <location>
        <begin position="372"/>
        <end position="395"/>
    </location>
</feature>